<reference evidence="7" key="1">
    <citation type="journal article" date="2013" name="Science">
        <title>Comparative analysis of bat genomes provides insight into the evolution of flight and immunity.</title>
        <authorList>
            <person name="Zhang G."/>
            <person name="Cowled C."/>
            <person name="Shi Z."/>
            <person name="Huang Z."/>
            <person name="Bishop-Lilly K.A."/>
            <person name="Fang X."/>
            <person name="Wynne J.W."/>
            <person name="Xiong Z."/>
            <person name="Baker M.L."/>
            <person name="Zhao W."/>
            <person name="Tachedjian M."/>
            <person name="Zhu Y."/>
            <person name="Zhou P."/>
            <person name="Jiang X."/>
            <person name="Ng J."/>
            <person name="Yang L."/>
            <person name="Wu L."/>
            <person name="Xiao J."/>
            <person name="Feng Y."/>
            <person name="Chen Y."/>
            <person name="Sun X."/>
            <person name="Zhang Y."/>
            <person name="Marsh G.A."/>
            <person name="Crameri G."/>
            <person name="Broder C.C."/>
            <person name="Frey K.G."/>
            <person name="Wang L.F."/>
            <person name="Wang J."/>
        </authorList>
    </citation>
    <scope>NUCLEOTIDE SEQUENCE [LARGE SCALE GENOMIC DNA]</scope>
</reference>
<organism evidence="6 7">
    <name type="scientific">Myotis davidii</name>
    <name type="common">David's myotis</name>
    <dbReference type="NCBI Taxonomy" id="225400"/>
    <lineage>
        <taxon>Eukaryota</taxon>
        <taxon>Metazoa</taxon>
        <taxon>Chordata</taxon>
        <taxon>Craniata</taxon>
        <taxon>Vertebrata</taxon>
        <taxon>Euteleostomi</taxon>
        <taxon>Mammalia</taxon>
        <taxon>Eutheria</taxon>
        <taxon>Laurasiatheria</taxon>
        <taxon>Chiroptera</taxon>
        <taxon>Yangochiroptera</taxon>
        <taxon>Vespertilionidae</taxon>
        <taxon>Myotis</taxon>
    </lineage>
</organism>
<dbReference type="SUPFAM" id="SSF54690">
    <property type="entry name" value="Molybdopterin synthase subunit MoaE"/>
    <property type="match status" value="1"/>
</dbReference>
<dbReference type="Proteomes" id="UP000010556">
    <property type="component" value="Unassembled WGS sequence"/>
</dbReference>
<dbReference type="eggNOG" id="KOG3307">
    <property type="taxonomic scope" value="Eukaryota"/>
</dbReference>
<name>L5M059_MYODS</name>
<comment type="pathway">
    <text evidence="4">Cofactor biosynthesis; molybdopterin biosynthesis.</text>
</comment>
<evidence type="ECO:0000313" key="6">
    <source>
        <dbReference type="EMBL" id="ELK31746.1"/>
    </source>
</evidence>
<dbReference type="PANTHER" id="PTHR23404">
    <property type="entry name" value="MOLYBDOPTERIN SYNTHASE RELATED"/>
    <property type="match status" value="1"/>
</dbReference>
<dbReference type="InterPro" id="IPR003448">
    <property type="entry name" value="Mopterin_biosynth_MoaE"/>
</dbReference>
<dbReference type="Gene3D" id="3.90.1170.40">
    <property type="entry name" value="Molybdopterin biosynthesis MoaE subunit"/>
    <property type="match status" value="1"/>
</dbReference>
<proteinExistence type="inferred from homology"/>
<feature type="binding site" evidence="4">
    <location>
        <position position="220"/>
    </location>
    <ligand>
        <name>substrate</name>
    </ligand>
</feature>
<comment type="miscellaneous">
    <text evidence="4">This protein is produced by a bicistronic gene which also produces the small subunit (MOCS2A) from an overlapping reading frame.</text>
</comment>
<dbReference type="AlphaFoldDB" id="L5M059"/>
<accession>L5M059</accession>
<keyword evidence="7" id="KW-1185">Reference proteome</keyword>
<feature type="region of interest" description="Disordered" evidence="5">
    <location>
        <begin position="71"/>
        <end position="90"/>
    </location>
</feature>
<evidence type="ECO:0000313" key="7">
    <source>
        <dbReference type="Proteomes" id="UP000010556"/>
    </source>
</evidence>
<keyword evidence="1 4" id="KW-0963">Cytoplasm</keyword>
<dbReference type="GO" id="GO:1990140">
    <property type="term" value="C:molybdopterin synthase complex"/>
    <property type="evidence" value="ECO:0007669"/>
    <property type="project" value="UniProtKB-UniRule"/>
</dbReference>
<comment type="function">
    <text evidence="4">Catalytic subunit of the molybdopterin synthase complex, a complex that catalyzes the conversion of precursor Z into molybdopterin. Acts by mediating the incorporation of 2 sulfur atoms from thiocarboxylated MOCS2A into precursor Z to generate a dithiolene group.</text>
</comment>
<dbReference type="FunFam" id="3.90.1170.40:FF:000002">
    <property type="entry name" value="Molybdopterin synthase catalytic subunit"/>
    <property type="match status" value="1"/>
</dbReference>
<evidence type="ECO:0000256" key="3">
    <source>
        <dbReference type="ARBA" id="ARBA00023150"/>
    </source>
</evidence>
<comment type="catalytic activity">
    <reaction evidence="4">
        <text>2 [molybdopterin-synthase sulfur-carrier protein]-C-terminal-Gly-aminoethanethioate + cyclic pyranopterin phosphate + H2O = molybdopterin + 2 [molybdopterin-synthase sulfur-carrier protein]-C-terminal Gly-Gly + 2 H(+)</text>
        <dbReference type="Rhea" id="RHEA:26333"/>
        <dbReference type="Rhea" id="RHEA-COMP:12202"/>
        <dbReference type="Rhea" id="RHEA-COMP:19907"/>
        <dbReference type="ChEBI" id="CHEBI:15377"/>
        <dbReference type="ChEBI" id="CHEBI:15378"/>
        <dbReference type="ChEBI" id="CHEBI:58698"/>
        <dbReference type="ChEBI" id="CHEBI:59648"/>
        <dbReference type="ChEBI" id="CHEBI:90778"/>
        <dbReference type="ChEBI" id="CHEBI:232372"/>
        <dbReference type="EC" id="2.8.1.12"/>
    </reaction>
</comment>
<comment type="caution">
    <text evidence="4">Lacks conserved residue(s) required for the propagation of feature annotation.</text>
</comment>
<evidence type="ECO:0000256" key="2">
    <source>
        <dbReference type="ARBA" id="ARBA00022679"/>
    </source>
</evidence>
<dbReference type="InterPro" id="IPR028888">
    <property type="entry name" value="MOCS2B_euk"/>
</dbReference>
<dbReference type="Pfam" id="PF02391">
    <property type="entry name" value="MoaE"/>
    <property type="match status" value="1"/>
</dbReference>
<feature type="binding site" evidence="4">
    <location>
        <begin position="204"/>
        <end position="205"/>
    </location>
    <ligand>
        <name>substrate</name>
    </ligand>
</feature>
<evidence type="ECO:0000256" key="4">
    <source>
        <dbReference type="HAMAP-Rule" id="MF_03052"/>
    </source>
</evidence>
<feature type="region of interest" description="Disordered" evidence="5">
    <location>
        <begin position="1"/>
        <end position="38"/>
    </location>
</feature>
<gene>
    <name evidence="4" type="primary">MOCS2</name>
    <name evidence="6" type="ORF">MDA_GLEAN10023545</name>
</gene>
<comment type="subunit">
    <text evidence="4">Heterotetramer; composed of 2 small (MOCS2A) and 2 large (MOCS2B) subunits.</text>
</comment>
<dbReference type="InterPro" id="IPR036563">
    <property type="entry name" value="MoaE_sf"/>
</dbReference>
<dbReference type="EC" id="2.8.1.12" evidence="4"/>
<comment type="subcellular location">
    <subcellularLocation>
        <location evidence="4">Cytoplasm</location>
        <location evidence="4">Cytosol</location>
    </subcellularLocation>
</comment>
<keyword evidence="3 4" id="KW-0501">Molybdenum cofactor biosynthesis</keyword>
<sequence length="333" mass="36156">MDPGGHEQEKCRFDPRRLQPLGAAAMRPGRTESFRRSSLRARCRGGSALGLHLRTRRNMSSLEISSFCFEQETKSPSSPPLVEASAGGPLEHVREDVGEDEEKPKDIIRFTAEKLSVEEVLQLVTSPLCGAVSLFVGTTRNHFEGKKVISLEYEAYIPMAENEVRRICGDVRRKWPVRHIAVFHRLGLVPVSEASVVIAVSSAHRAASLGAVSYAIDALKAKVPVWKKAEQPCLQGSCLQRSCLQGPAYRVLPTAVLPTGSCLQGPCLQRPCLQGPAYSGPAYRGPAYRVLPTAVLPTGALPTGSCLQHRVSVALSRPCLGTVYDMDTPSGIF</sequence>
<dbReference type="UniPathway" id="UPA00344"/>
<comment type="similarity">
    <text evidence="4">Belongs to the MoaE family. MOCS2B subfamily.</text>
</comment>
<protein>
    <recommendedName>
        <fullName evidence="4">Molybdopterin synthase catalytic subunit</fullName>
        <ecNumber evidence="4">2.8.1.12</ecNumber>
    </recommendedName>
    <alternativeName>
        <fullName evidence="4">Molybdenum cofactor synthesis protein 2 large subunit</fullName>
    </alternativeName>
    <alternativeName>
        <fullName evidence="4">Molybdenum cofactor synthesis protein 2B</fullName>
        <shortName evidence="4">MOCS2B</shortName>
    </alternativeName>
</protein>
<keyword evidence="2 4" id="KW-0808">Transferase</keyword>
<dbReference type="CDD" id="cd00756">
    <property type="entry name" value="MoaE"/>
    <property type="match status" value="1"/>
</dbReference>
<dbReference type="HAMAP" id="MF_03052">
    <property type="entry name" value="MOC2B"/>
    <property type="match status" value="1"/>
</dbReference>
<evidence type="ECO:0000256" key="5">
    <source>
        <dbReference type="SAM" id="MobiDB-lite"/>
    </source>
</evidence>
<dbReference type="EMBL" id="KB105949">
    <property type="protein sequence ID" value="ELK31746.1"/>
    <property type="molecule type" value="Genomic_DNA"/>
</dbReference>
<evidence type="ECO:0000256" key="1">
    <source>
        <dbReference type="ARBA" id="ARBA00022490"/>
    </source>
</evidence>
<dbReference type="GO" id="GO:0006777">
    <property type="term" value="P:Mo-molybdopterin cofactor biosynthetic process"/>
    <property type="evidence" value="ECO:0007669"/>
    <property type="project" value="UniProtKB-UniRule"/>
</dbReference>
<dbReference type="GO" id="GO:0030366">
    <property type="term" value="F:molybdopterin synthase activity"/>
    <property type="evidence" value="ECO:0007669"/>
    <property type="project" value="UniProtKB-UniRule"/>
</dbReference>
<feature type="compositionally biased region" description="Basic and acidic residues" evidence="5">
    <location>
        <begin position="1"/>
        <end position="17"/>
    </location>
</feature>